<evidence type="ECO:0000313" key="3">
    <source>
        <dbReference type="Proteomes" id="UP001417504"/>
    </source>
</evidence>
<evidence type="ECO:0000256" key="1">
    <source>
        <dbReference type="SAM" id="Phobius"/>
    </source>
</evidence>
<sequence>MMKNHHLSIVSAPFLLHDFHHRRRHLLHLLNLPQLRDLRLCFIIVILCIFTSFNLSSSTGFSRTTAWIQRREREGCLKLRKIHRPTRERLKSLEI</sequence>
<gene>
    <name evidence="2" type="ORF">Sjap_024096</name>
</gene>
<dbReference type="AlphaFoldDB" id="A0AAP0ECY6"/>
<organism evidence="2 3">
    <name type="scientific">Stephania japonica</name>
    <dbReference type="NCBI Taxonomy" id="461633"/>
    <lineage>
        <taxon>Eukaryota</taxon>
        <taxon>Viridiplantae</taxon>
        <taxon>Streptophyta</taxon>
        <taxon>Embryophyta</taxon>
        <taxon>Tracheophyta</taxon>
        <taxon>Spermatophyta</taxon>
        <taxon>Magnoliopsida</taxon>
        <taxon>Ranunculales</taxon>
        <taxon>Menispermaceae</taxon>
        <taxon>Menispermoideae</taxon>
        <taxon>Cissampelideae</taxon>
        <taxon>Stephania</taxon>
    </lineage>
</organism>
<dbReference type="Proteomes" id="UP001417504">
    <property type="component" value="Unassembled WGS sequence"/>
</dbReference>
<name>A0AAP0ECY6_9MAGN</name>
<proteinExistence type="predicted"/>
<dbReference type="EMBL" id="JBBNAE010000010">
    <property type="protein sequence ID" value="KAK9090919.1"/>
    <property type="molecule type" value="Genomic_DNA"/>
</dbReference>
<comment type="caution">
    <text evidence="2">The sequence shown here is derived from an EMBL/GenBank/DDBJ whole genome shotgun (WGS) entry which is preliminary data.</text>
</comment>
<keyword evidence="3" id="KW-1185">Reference proteome</keyword>
<evidence type="ECO:0000313" key="2">
    <source>
        <dbReference type="EMBL" id="KAK9090919.1"/>
    </source>
</evidence>
<protein>
    <recommendedName>
        <fullName evidence="4">Transmembrane protein</fullName>
    </recommendedName>
</protein>
<keyword evidence="1" id="KW-0812">Transmembrane</keyword>
<feature type="transmembrane region" description="Helical" evidence="1">
    <location>
        <begin position="38"/>
        <end position="55"/>
    </location>
</feature>
<keyword evidence="1" id="KW-0472">Membrane</keyword>
<keyword evidence="1" id="KW-1133">Transmembrane helix</keyword>
<reference evidence="2 3" key="1">
    <citation type="submission" date="2024-01" db="EMBL/GenBank/DDBJ databases">
        <title>Genome assemblies of Stephania.</title>
        <authorList>
            <person name="Yang L."/>
        </authorList>
    </citation>
    <scope>NUCLEOTIDE SEQUENCE [LARGE SCALE GENOMIC DNA]</scope>
    <source>
        <strain evidence="2">QJT</strain>
        <tissue evidence="2">Leaf</tissue>
    </source>
</reference>
<accession>A0AAP0ECY6</accession>
<evidence type="ECO:0008006" key="4">
    <source>
        <dbReference type="Google" id="ProtNLM"/>
    </source>
</evidence>